<evidence type="ECO:0000259" key="5">
    <source>
        <dbReference type="SMART" id="SM01340"/>
    </source>
</evidence>
<dbReference type="SUPFAM" id="SSF55874">
    <property type="entry name" value="ATPase domain of HSP90 chaperone/DNA topoisomerase II/histidine kinase"/>
    <property type="match status" value="1"/>
</dbReference>
<dbReference type="GO" id="GO:0140664">
    <property type="term" value="F:ATP-dependent DNA damage sensor activity"/>
    <property type="evidence" value="ECO:0007669"/>
    <property type="project" value="InterPro"/>
</dbReference>
<dbReference type="SMART" id="SM01340">
    <property type="entry name" value="DNA_mis_repair"/>
    <property type="match status" value="1"/>
</dbReference>
<evidence type="ECO:0000256" key="1">
    <source>
        <dbReference type="ARBA" id="ARBA00006082"/>
    </source>
</evidence>
<dbReference type="PANTHER" id="PTHR10073:SF47">
    <property type="entry name" value="DNA MISMATCH REPAIR PROTEIN MLH3"/>
    <property type="match status" value="1"/>
</dbReference>
<dbReference type="GO" id="GO:0030983">
    <property type="term" value="F:mismatched DNA binding"/>
    <property type="evidence" value="ECO:0007669"/>
    <property type="project" value="InterPro"/>
</dbReference>
<dbReference type="GO" id="GO:0061982">
    <property type="term" value="P:meiosis I cell cycle process"/>
    <property type="evidence" value="ECO:0007669"/>
    <property type="project" value="UniProtKB-ARBA"/>
</dbReference>
<dbReference type="InterPro" id="IPR037198">
    <property type="entry name" value="MutL_C_sf"/>
</dbReference>
<dbReference type="InterPro" id="IPR014762">
    <property type="entry name" value="DNA_mismatch_repair_CS"/>
</dbReference>
<comment type="caution">
    <text evidence="6">The sequence shown here is derived from an EMBL/GenBank/DDBJ whole genome shotgun (WGS) entry which is preliminary data.</text>
</comment>
<proteinExistence type="inferred from homology"/>
<dbReference type="InterPro" id="IPR014721">
    <property type="entry name" value="Ribsml_uS5_D2-typ_fold_subgr"/>
</dbReference>
<feature type="domain" description="MutL C-terminal dimerisation" evidence="4">
    <location>
        <begin position="560"/>
        <end position="798"/>
    </location>
</feature>
<dbReference type="SUPFAM" id="SSF118116">
    <property type="entry name" value="DNA mismatch repair protein MutL"/>
    <property type="match status" value="1"/>
</dbReference>
<dbReference type="GO" id="GO:0016887">
    <property type="term" value="F:ATP hydrolysis activity"/>
    <property type="evidence" value="ECO:0007669"/>
    <property type="project" value="InterPro"/>
</dbReference>
<keyword evidence="2" id="KW-0227">DNA damage</keyword>
<keyword evidence="7" id="KW-1185">Reference proteome</keyword>
<evidence type="ECO:0000259" key="4">
    <source>
        <dbReference type="SMART" id="SM00853"/>
    </source>
</evidence>
<dbReference type="OMA" id="NKWPMFY"/>
<dbReference type="InterPro" id="IPR013507">
    <property type="entry name" value="DNA_mismatch_S5_2-like"/>
</dbReference>
<dbReference type="GO" id="GO:0006298">
    <property type="term" value="P:mismatch repair"/>
    <property type="evidence" value="ECO:0007669"/>
    <property type="project" value="InterPro"/>
</dbReference>
<evidence type="ECO:0000313" key="6">
    <source>
        <dbReference type="EMBL" id="OJT05361.1"/>
    </source>
</evidence>
<evidence type="ECO:0000313" key="7">
    <source>
        <dbReference type="Proteomes" id="UP000184267"/>
    </source>
</evidence>
<dbReference type="Gene3D" id="3.30.1540.20">
    <property type="entry name" value="MutL, C-terminal domain, dimerisation subdomain"/>
    <property type="match status" value="1"/>
</dbReference>
<protein>
    <submittedName>
        <fullName evidence="6">DNA mismatch repair protein MutL</fullName>
    </submittedName>
</protein>
<reference evidence="6 7" key="1">
    <citation type="submission" date="2016-10" db="EMBL/GenBank/DDBJ databases">
        <title>Genome sequence of the basidiomycete white-rot fungus Trametes pubescens.</title>
        <authorList>
            <person name="Makela M.R."/>
            <person name="Granchi Z."/>
            <person name="Peng M."/>
            <person name="De Vries R.P."/>
            <person name="Grigoriev I."/>
            <person name="Riley R."/>
            <person name="Hilden K."/>
        </authorList>
    </citation>
    <scope>NUCLEOTIDE SEQUENCE [LARGE SCALE GENOMIC DNA]</scope>
    <source>
        <strain evidence="6 7">FBCC735</strain>
    </source>
</reference>
<dbReference type="GO" id="GO:0032300">
    <property type="term" value="C:mismatch repair complex"/>
    <property type="evidence" value="ECO:0007669"/>
    <property type="project" value="InterPro"/>
</dbReference>
<dbReference type="InterPro" id="IPR036890">
    <property type="entry name" value="HATPase_C_sf"/>
</dbReference>
<dbReference type="InterPro" id="IPR038973">
    <property type="entry name" value="MutL/Mlh/Pms-like"/>
</dbReference>
<evidence type="ECO:0000256" key="2">
    <source>
        <dbReference type="ARBA" id="ARBA00022763"/>
    </source>
</evidence>
<organism evidence="6 7">
    <name type="scientific">Trametes pubescens</name>
    <name type="common">White-rot fungus</name>
    <dbReference type="NCBI Taxonomy" id="154538"/>
    <lineage>
        <taxon>Eukaryota</taxon>
        <taxon>Fungi</taxon>
        <taxon>Dikarya</taxon>
        <taxon>Basidiomycota</taxon>
        <taxon>Agaricomycotina</taxon>
        <taxon>Agaricomycetes</taxon>
        <taxon>Polyporales</taxon>
        <taxon>Polyporaceae</taxon>
        <taxon>Trametes</taxon>
    </lineage>
</organism>
<comment type="similarity">
    <text evidence="1">Belongs to the DNA mismatch repair MutL/HexB family.</text>
</comment>
<dbReference type="Proteomes" id="UP000184267">
    <property type="component" value="Unassembled WGS sequence"/>
</dbReference>
<dbReference type="Gene3D" id="3.30.565.10">
    <property type="entry name" value="Histidine kinase-like ATPase, C-terminal domain"/>
    <property type="match status" value="1"/>
</dbReference>
<evidence type="ECO:0000256" key="3">
    <source>
        <dbReference type="SAM" id="MobiDB-lite"/>
    </source>
</evidence>
<dbReference type="InterPro" id="IPR042120">
    <property type="entry name" value="MutL_C_dimsub"/>
</dbReference>
<dbReference type="SMART" id="SM00853">
    <property type="entry name" value="MutL_C"/>
    <property type="match status" value="1"/>
</dbReference>
<feature type="region of interest" description="Disordered" evidence="3">
    <location>
        <begin position="360"/>
        <end position="405"/>
    </location>
</feature>
<dbReference type="PROSITE" id="PS00058">
    <property type="entry name" value="DNA_MISMATCH_REPAIR_1"/>
    <property type="match status" value="1"/>
</dbReference>
<dbReference type="InterPro" id="IPR020568">
    <property type="entry name" value="Ribosomal_Su5_D2-typ_SF"/>
</dbReference>
<dbReference type="Pfam" id="PF13589">
    <property type="entry name" value="HATPase_c_3"/>
    <property type="match status" value="1"/>
</dbReference>
<dbReference type="PANTHER" id="PTHR10073">
    <property type="entry name" value="DNA MISMATCH REPAIR PROTEIN MLH, PMS, MUTL"/>
    <property type="match status" value="1"/>
</dbReference>
<dbReference type="GO" id="GO:0005524">
    <property type="term" value="F:ATP binding"/>
    <property type="evidence" value="ECO:0007669"/>
    <property type="project" value="InterPro"/>
</dbReference>
<sequence>MQTGAHSTADAGPSGHITYLSSSTQSQLRSTQILTSLPQIISELVQNSLDAGARSVDVTLDPAEWECSVRDDGVGISRDGLAILSGGSQSSRYGTSKAYTPASLDEVTTFGFRGEALASAADIACLEISSRTTHSRESWSVILKGGQLLYAGPSIRWRRESPGTVVSIRDAFHNLPIRRRSHPNPSRTIELVKRELEAFALVFANVSFSLENTRRDQEGTLGRSKARVLTVPKTPSTLAAFRHIFGKALADEVEELEEHCDGMRLEGFVSLQGAYSKALDELGKTNNLTSSVRRSPRKTEKKAVYVLNLILPPRFVDNCIEPAKAAVQLQNSSAAASFLSSAIERVLLKHGFLTPRVHGVQPSAAAASPRKRRRLERENYPSGPAQSGTSRSPSVPHHPSHPLPTIIVKKNCVDGGVEEEASPNLQWTDPATGERFVIDARTGNSYPQLAPVAPSSADTSTAPTTRARMTLPSVHRPLSSPWPTDAPAAPAWIAEALSANDTYRPSERKIHAIISSGAEGVDQHACNGAHRRPGAAPTNLPWDAARRGRFTASDLRRARVLGQVDRKFVACIIHTAQAAGEEGEGEGDEYREDGIGSGGERALVLIDQHAADERVRVERFLRELCAPSSRGGALSEVGARCSGGNGGGGGGVRTRVLVPPVNVLLTQVEARAVAKTPDVRSAFARWGVTFASSPSVQQDIPGEFQEGETAYVQVTVATVPEVVADKLLAGDELRDLIKGYLAKLESDGLEGSVHELDPSQGGDGLHEWQRALRHCPRELIELVNSKACRGAIMFNDTLTLEQCRNLLDKLSGTALPFQCAHGRWVPPLRLPCVGLADRSTCTRPSLVPLVDVGGSVYYPSGAPIDWGGFMGPRSQ</sequence>
<accession>A0A1M2VCI2</accession>
<dbReference type="AlphaFoldDB" id="A0A1M2VCI2"/>
<dbReference type="EMBL" id="MNAD01001463">
    <property type="protein sequence ID" value="OJT05361.1"/>
    <property type="molecule type" value="Genomic_DNA"/>
</dbReference>
<feature type="domain" description="DNA mismatch repair protein S5" evidence="5">
    <location>
        <begin position="241"/>
        <end position="348"/>
    </location>
</feature>
<dbReference type="SUPFAM" id="SSF54211">
    <property type="entry name" value="Ribosomal protein S5 domain 2-like"/>
    <property type="match status" value="1"/>
</dbReference>
<dbReference type="InterPro" id="IPR014790">
    <property type="entry name" value="MutL_C"/>
</dbReference>
<name>A0A1M2VCI2_TRAPU</name>
<dbReference type="OrthoDB" id="429932at2759"/>
<dbReference type="Gene3D" id="3.30.230.10">
    <property type="match status" value="1"/>
</dbReference>
<gene>
    <name evidence="6" type="ORF">TRAPUB_3802</name>
</gene>
<dbReference type="STRING" id="154538.A0A1M2VCI2"/>